<dbReference type="AlphaFoldDB" id="A0A5Q2TH28"/>
<dbReference type="InterPro" id="IPR000843">
    <property type="entry name" value="HTH_LacI"/>
</dbReference>
<dbReference type="Pfam" id="PF00356">
    <property type="entry name" value="LacI"/>
    <property type="match status" value="1"/>
</dbReference>
<dbReference type="InterPro" id="IPR028082">
    <property type="entry name" value="Peripla_BP_I"/>
</dbReference>
<dbReference type="PANTHER" id="PTHR30146:SF149">
    <property type="entry name" value="HTH-TYPE TRANSCRIPTIONAL REGULATOR EBGR"/>
    <property type="match status" value="1"/>
</dbReference>
<sequence>MATIKEIAEKAGVSIATVSRVLNYDPKLSVGDETKKRIFEIAESLSYQKKATRKKLTRKIAFIHWVTEAEELTDLYYMGIRHGIEEQANQHHLHLLKYTIYELNDIPEDIDGILAVGRFSKKQIDQFKQLTQQIVLIDSDIEHDGCDAVLTDFKTVIRQAVDHLLAHDITKIGFIGGKETLQGTMDPIKDIREYYFHEYMKEKRLLDERLILLDHFNVDSGYDLMDQFLKRPSTNKTGFIAANDPLAIGALKAVNEAKIEIPDQISLVGINDISVSKYVYPALTSVRIEKELMGKTAVDLMMERLRDDRQICKKVYIDTTLIKRETT</sequence>
<dbReference type="PROSITE" id="PS00356">
    <property type="entry name" value="HTH_LACI_1"/>
    <property type="match status" value="1"/>
</dbReference>
<dbReference type="SUPFAM" id="SSF53822">
    <property type="entry name" value="Periplasmic binding protein-like I"/>
    <property type="match status" value="1"/>
</dbReference>
<gene>
    <name evidence="5" type="ORF">GI584_08205</name>
</gene>
<dbReference type="GO" id="GO:0003700">
    <property type="term" value="F:DNA-binding transcription factor activity"/>
    <property type="evidence" value="ECO:0007669"/>
    <property type="project" value="TreeGrafter"/>
</dbReference>
<dbReference type="Gene3D" id="3.40.50.2300">
    <property type="match status" value="2"/>
</dbReference>
<dbReference type="Gene3D" id="1.10.260.40">
    <property type="entry name" value="lambda repressor-like DNA-binding domains"/>
    <property type="match status" value="1"/>
</dbReference>
<dbReference type="PRINTS" id="PR00036">
    <property type="entry name" value="HTHLACI"/>
</dbReference>
<dbReference type="PROSITE" id="PS50932">
    <property type="entry name" value="HTH_LACI_2"/>
    <property type="match status" value="1"/>
</dbReference>
<accession>A0A5Q2TH28</accession>
<protein>
    <submittedName>
        <fullName evidence="5">LacI family DNA-binding transcriptional regulator</fullName>
    </submittedName>
</protein>
<dbReference type="InterPro" id="IPR046335">
    <property type="entry name" value="LacI/GalR-like_sensor"/>
</dbReference>
<dbReference type="RefSeq" id="WP_100361140.1">
    <property type="nucleotide sequence ID" value="NZ_CP045915.1"/>
</dbReference>
<dbReference type="Proteomes" id="UP000339690">
    <property type="component" value="Chromosome"/>
</dbReference>
<evidence type="ECO:0000259" key="4">
    <source>
        <dbReference type="PROSITE" id="PS50932"/>
    </source>
</evidence>
<dbReference type="PANTHER" id="PTHR30146">
    <property type="entry name" value="LACI-RELATED TRANSCRIPTIONAL REPRESSOR"/>
    <property type="match status" value="1"/>
</dbReference>
<name>A0A5Q2TH28_9BACI</name>
<evidence type="ECO:0000256" key="3">
    <source>
        <dbReference type="ARBA" id="ARBA00023163"/>
    </source>
</evidence>
<evidence type="ECO:0000256" key="2">
    <source>
        <dbReference type="ARBA" id="ARBA00023125"/>
    </source>
</evidence>
<keyword evidence="1" id="KW-0805">Transcription regulation</keyword>
<keyword evidence="6" id="KW-1185">Reference proteome</keyword>
<evidence type="ECO:0000313" key="5">
    <source>
        <dbReference type="EMBL" id="QGH34006.1"/>
    </source>
</evidence>
<dbReference type="SUPFAM" id="SSF47413">
    <property type="entry name" value="lambda repressor-like DNA-binding domains"/>
    <property type="match status" value="1"/>
</dbReference>
<dbReference type="EMBL" id="CP045915">
    <property type="protein sequence ID" value="QGH34006.1"/>
    <property type="molecule type" value="Genomic_DNA"/>
</dbReference>
<dbReference type="SMART" id="SM00354">
    <property type="entry name" value="HTH_LACI"/>
    <property type="match status" value="1"/>
</dbReference>
<dbReference type="GO" id="GO:0000976">
    <property type="term" value="F:transcription cis-regulatory region binding"/>
    <property type="evidence" value="ECO:0007669"/>
    <property type="project" value="TreeGrafter"/>
</dbReference>
<proteinExistence type="predicted"/>
<dbReference type="InterPro" id="IPR010982">
    <property type="entry name" value="Lambda_DNA-bd_dom_sf"/>
</dbReference>
<evidence type="ECO:0000313" key="6">
    <source>
        <dbReference type="Proteomes" id="UP000339690"/>
    </source>
</evidence>
<keyword evidence="3" id="KW-0804">Transcription</keyword>
<dbReference type="Pfam" id="PF13377">
    <property type="entry name" value="Peripla_BP_3"/>
    <property type="match status" value="1"/>
</dbReference>
<feature type="domain" description="HTH lacI-type" evidence="4">
    <location>
        <begin position="2"/>
        <end position="58"/>
    </location>
</feature>
<keyword evidence="2 5" id="KW-0238">DNA-binding</keyword>
<reference evidence="5 6" key="1">
    <citation type="submission" date="2019-11" db="EMBL/GenBank/DDBJ databases">
        <title>Gracilibacillus salitolerans sp. nov., a moderate halophile isolated from a saline soil in northwest China.</title>
        <authorList>
            <person name="Gan L."/>
        </authorList>
    </citation>
    <scope>NUCLEOTIDE SEQUENCE [LARGE SCALE GENOMIC DNA]</scope>
    <source>
        <strain evidence="5 6">SCU50</strain>
    </source>
</reference>
<dbReference type="CDD" id="cd01392">
    <property type="entry name" value="HTH_LacI"/>
    <property type="match status" value="1"/>
</dbReference>
<organism evidence="5 6">
    <name type="scientific">Gracilibacillus salitolerans</name>
    <dbReference type="NCBI Taxonomy" id="2663022"/>
    <lineage>
        <taxon>Bacteria</taxon>
        <taxon>Bacillati</taxon>
        <taxon>Bacillota</taxon>
        <taxon>Bacilli</taxon>
        <taxon>Bacillales</taxon>
        <taxon>Bacillaceae</taxon>
        <taxon>Gracilibacillus</taxon>
    </lineage>
</organism>
<evidence type="ECO:0000256" key="1">
    <source>
        <dbReference type="ARBA" id="ARBA00023015"/>
    </source>
</evidence>
<dbReference type="CDD" id="cd01544">
    <property type="entry name" value="PBP1_GalR"/>
    <property type="match status" value="1"/>
</dbReference>
<dbReference type="KEGG" id="grc:GI584_08205"/>